<evidence type="ECO:0008006" key="4">
    <source>
        <dbReference type="Google" id="ProtNLM"/>
    </source>
</evidence>
<dbReference type="RefSeq" id="WP_203303133.1">
    <property type="nucleotide sequence ID" value="NZ_JAAEBW010000007.1"/>
</dbReference>
<feature type="chain" id="PRO_5046777369" description="Lipoprotein" evidence="1">
    <location>
        <begin position="20"/>
        <end position="345"/>
    </location>
</feature>
<reference evidence="2 3" key="1">
    <citation type="submission" date="2020-01" db="EMBL/GenBank/DDBJ databases">
        <title>Comparative genomics of meat spoilage bacteria.</title>
        <authorList>
            <person name="Hilgarth M."/>
            <person name="Vogel R.F."/>
        </authorList>
    </citation>
    <scope>NUCLEOTIDE SEQUENCE [LARGE SCALE GENOMIC DNA]</scope>
    <source>
        <strain evidence="2 3">TMW2.2077</strain>
    </source>
</reference>
<evidence type="ECO:0000256" key="1">
    <source>
        <dbReference type="SAM" id="SignalP"/>
    </source>
</evidence>
<keyword evidence="1" id="KW-0732">Signal</keyword>
<evidence type="ECO:0000313" key="3">
    <source>
        <dbReference type="Proteomes" id="UP000809529"/>
    </source>
</evidence>
<gene>
    <name evidence="2" type="ORF">GYN02_13605</name>
</gene>
<evidence type="ECO:0000313" key="2">
    <source>
        <dbReference type="EMBL" id="MBM1196207.1"/>
    </source>
</evidence>
<dbReference type="EMBL" id="JAAEBW010000007">
    <property type="protein sequence ID" value="MBM1196207.1"/>
    <property type="molecule type" value="Genomic_DNA"/>
</dbReference>
<feature type="signal peptide" evidence="1">
    <location>
        <begin position="1"/>
        <end position="19"/>
    </location>
</feature>
<proteinExistence type="predicted"/>
<accession>A0ABS1ZIJ3</accession>
<protein>
    <recommendedName>
        <fullName evidence="4">Lipoprotein</fullName>
    </recommendedName>
</protein>
<keyword evidence="3" id="KW-1185">Reference proteome</keyword>
<sequence length="345" mass="38172">MKNLYGVVVISLYCATANAALNELSGAWAGSIGGASIAVCFNESEGLKGVYYSDEFKAPIRLIAIDDVFSAKDKKIETLSGTKRSVTHLLVRYENTLAKTEQVVSLKRVNNSALYDSCSSVAFAGKLATSRSMPTIEYQGHVYNYYKKNGVPLFSLTEKNAVTDKINKDIYELIHPLKTIKAFELELKPSLGSNGSIETSEASITPQFWSSDYLSLNFNQWSVDTGRSGVSWASHTWDLKTGDRVDPWAWVNTKYLWKTPYSGTVKLPKKLTNLLYAITDNLKNCPALDSYDTYEMVITRQGLLVSSPATGNDCDKEWNLTWAQLYPILTPEGKIAAAKMSGSNK</sequence>
<comment type="caution">
    <text evidence="2">The sequence shown here is derived from an EMBL/GenBank/DDBJ whole genome shotgun (WGS) entry which is preliminary data.</text>
</comment>
<dbReference type="Proteomes" id="UP000809529">
    <property type="component" value="Unassembled WGS sequence"/>
</dbReference>
<organism evidence="2 3">
    <name type="scientific">Pseudomonas weihenstephanensis</name>
    <dbReference type="NCBI Taxonomy" id="1608994"/>
    <lineage>
        <taxon>Bacteria</taxon>
        <taxon>Pseudomonadati</taxon>
        <taxon>Pseudomonadota</taxon>
        <taxon>Gammaproteobacteria</taxon>
        <taxon>Pseudomonadales</taxon>
        <taxon>Pseudomonadaceae</taxon>
        <taxon>Pseudomonas</taxon>
    </lineage>
</organism>
<name>A0ABS1ZIJ3_9PSED</name>